<evidence type="ECO:0000256" key="2">
    <source>
        <dbReference type="ARBA" id="ARBA00023002"/>
    </source>
</evidence>
<evidence type="ECO:0000313" key="3">
    <source>
        <dbReference type="EMBL" id="UPK69051.1"/>
    </source>
</evidence>
<keyword evidence="2" id="KW-0560">Oxidoreductase</keyword>
<dbReference type="PRINTS" id="PR00081">
    <property type="entry name" value="GDHRDH"/>
</dbReference>
<accession>A0ABY4HZ03</accession>
<comment type="similarity">
    <text evidence="1">Belongs to the short-chain dehydrogenases/reductases (SDR) family.</text>
</comment>
<dbReference type="Gene3D" id="3.40.50.720">
    <property type="entry name" value="NAD(P)-binding Rossmann-like Domain"/>
    <property type="match status" value="1"/>
</dbReference>
<dbReference type="RefSeq" id="WP_247811394.1">
    <property type="nucleotide sequence ID" value="NZ_CP095855.1"/>
</dbReference>
<dbReference type="Pfam" id="PF13561">
    <property type="entry name" value="adh_short_C2"/>
    <property type="match status" value="1"/>
</dbReference>
<gene>
    <name evidence="3" type="ORF">MYF79_29265</name>
</gene>
<dbReference type="PRINTS" id="PR00080">
    <property type="entry name" value="SDRFAMILY"/>
</dbReference>
<dbReference type="SUPFAM" id="SSF51735">
    <property type="entry name" value="NAD(P)-binding Rossmann-fold domains"/>
    <property type="match status" value="1"/>
</dbReference>
<reference evidence="3 4" key="1">
    <citation type="submission" date="2022-04" db="EMBL/GenBank/DDBJ databases">
        <title>The arsenic-methylating capacity of Chitinophaga filiformis YT5 during chitin decomposition.</title>
        <authorList>
            <person name="Chen G."/>
            <person name="Liang Y."/>
        </authorList>
    </citation>
    <scope>NUCLEOTIDE SEQUENCE [LARGE SCALE GENOMIC DNA]</scope>
    <source>
        <strain evidence="3 4">YT5</strain>
    </source>
</reference>
<dbReference type="EMBL" id="CP095855">
    <property type="protein sequence ID" value="UPK69051.1"/>
    <property type="molecule type" value="Genomic_DNA"/>
</dbReference>
<keyword evidence="4" id="KW-1185">Reference proteome</keyword>
<protein>
    <submittedName>
        <fullName evidence="3">SDR family oxidoreductase</fullName>
    </submittedName>
</protein>
<name>A0ABY4HZ03_CHIFI</name>
<evidence type="ECO:0000313" key="4">
    <source>
        <dbReference type="Proteomes" id="UP000830198"/>
    </source>
</evidence>
<dbReference type="PANTHER" id="PTHR43639">
    <property type="entry name" value="OXIDOREDUCTASE, SHORT-CHAIN DEHYDROGENASE/REDUCTASE FAMILY (AFU_ORTHOLOGUE AFUA_5G02870)"/>
    <property type="match status" value="1"/>
</dbReference>
<dbReference type="PANTHER" id="PTHR43639:SF1">
    <property type="entry name" value="SHORT-CHAIN DEHYDROGENASE_REDUCTASE FAMILY PROTEIN"/>
    <property type="match status" value="1"/>
</dbReference>
<evidence type="ECO:0000256" key="1">
    <source>
        <dbReference type="ARBA" id="ARBA00006484"/>
    </source>
</evidence>
<organism evidence="3 4">
    <name type="scientific">Chitinophaga filiformis</name>
    <name type="common">Myxococcus filiformis</name>
    <name type="synonym">Flexibacter filiformis</name>
    <dbReference type="NCBI Taxonomy" id="104663"/>
    <lineage>
        <taxon>Bacteria</taxon>
        <taxon>Pseudomonadati</taxon>
        <taxon>Bacteroidota</taxon>
        <taxon>Chitinophagia</taxon>
        <taxon>Chitinophagales</taxon>
        <taxon>Chitinophagaceae</taxon>
        <taxon>Chitinophaga</taxon>
    </lineage>
</organism>
<dbReference type="InterPro" id="IPR036291">
    <property type="entry name" value="NAD(P)-bd_dom_sf"/>
</dbReference>
<proteinExistence type="inferred from homology"/>
<dbReference type="InterPro" id="IPR002347">
    <property type="entry name" value="SDR_fam"/>
</dbReference>
<dbReference type="Proteomes" id="UP000830198">
    <property type="component" value="Chromosome"/>
</dbReference>
<sequence>MENKNKIALITGGSRGLGRDMALRIAEKGIDVIITYNSREEDAQNVVKLVQEKGRKAAALQLNTGDIKSFDVFFAQLKKVLTDTFNATGFDFLINNAGVGRNAPFAEVPEQMFDELMNIHFKGVYFLTQGALALMNDGGGIINISSGHTRVTIPRYSAYGSMKAAVEAVTRYWAAELAPRGIRSNVIAPGAIATDFSGGVVRDNPEVNKFVREMTALGRTGVPEDIGGVVAFLCTDDARWITAQRIEVSGGMRI</sequence>